<proteinExistence type="predicted"/>
<name>W4M7I8_9BACT</name>
<dbReference type="Gene3D" id="3.10.180.10">
    <property type="entry name" value="2,3-Dihydroxybiphenyl 1,2-Dioxygenase, domain 1"/>
    <property type="match status" value="1"/>
</dbReference>
<organism evidence="2 3">
    <name type="scientific">Candidatus Entotheonella gemina</name>
    <dbReference type="NCBI Taxonomy" id="1429439"/>
    <lineage>
        <taxon>Bacteria</taxon>
        <taxon>Pseudomonadati</taxon>
        <taxon>Nitrospinota/Tectimicrobiota group</taxon>
        <taxon>Candidatus Tectimicrobiota</taxon>
        <taxon>Candidatus Entotheonellia</taxon>
        <taxon>Candidatus Entotheonellales</taxon>
        <taxon>Candidatus Entotheonellaceae</taxon>
        <taxon>Candidatus Entotheonella</taxon>
    </lineage>
</organism>
<keyword evidence="3" id="KW-1185">Reference proteome</keyword>
<dbReference type="PROSITE" id="PS51819">
    <property type="entry name" value="VOC"/>
    <property type="match status" value="1"/>
</dbReference>
<evidence type="ECO:0000313" key="2">
    <source>
        <dbReference type="EMBL" id="ETX06294.1"/>
    </source>
</evidence>
<dbReference type="AlphaFoldDB" id="W4M7I8"/>
<feature type="domain" description="VOC" evidence="1">
    <location>
        <begin position="1"/>
        <end position="121"/>
    </location>
</feature>
<evidence type="ECO:0000259" key="1">
    <source>
        <dbReference type="PROSITE" id="PS51819"/>
    </source>
</evidence>
<feature type="non-terminal residue" evidence="2">
    <location>
        <position position="1"/>
    </location>
</feature>
<dbReference type="EMBL" id="AZHX01000739">
    <property type="protein sequence ID" value="ETX06294.1"/>
    <property type="molecule type" value="Genomic_DNA"/>
</dbReference>
<dbReference type="InterPro" id="IPR029068">
    <property type="entry name" value="Glyas_Bleomycin-R_OHBP_Dase"/>
</dbReference>
<dbReference type="HOGENOM" id="CLU_1975086_0_0_7"/>
<dbReference type="Proteomes" id="UP000019140">
    <property type="component" value="Unassembled WGS sequence"/>
</dbReference>
<accession>W4M7I8</accession>
<sequence length="126" mass="13577">HNADDMVTYMEQTFDMTPVKVQVYESRGMKNAIYKVGETNLEFTEPLDANSGMGKFLEREGPGVYHIAFGVDGIEEVAEGLVAKGHTLSGKNGTVRSAEGYLTATLAPESALGFPFQVAEGEINEG</sequence>
<comment type="caution">
    <text evidence="2">The sequence shown here is derived from an EMBL/GenBank/DDBJ whole genome shotgun (WGS) entry which is preliminary data.</text>
</comment>
<reference evidence="2 3" key="1">
    <citation type="journal article" date="2014" name="Nature">
        <title>An environmental bacterial taxon with a large and distinct metabolic repertoire.</title>
        <authorList>
            <person name="Wilson M.C."/>
            <person name="Mori T."/>
            <person name="Ruckert C."/>
            <person name="Uria A.R."/>
            <person name="Helf M.J."/>
            <person name="Takada K."/>
            <person name="Gernert C."/>
            <person name="Steffens U.A."/>
            <person name="Heycke N."/>
            <person name="Schmitt S."/>
            <person name="Rinke C."/>
            <person name="Helfrich E.J."/>
            <person name="Brachmann A.O."/>
            <person name="Gurgui C."/>
            <person name="Wakimoto T."/>
            <person name="Kracht M."/>
            <person name="Crusemann M."/>
            <person name="Hentschel U."/>
            <person name="Abe I."/>
            <person name="Matsunaga S."/>
            <person name="Kalinowski J."/>
            <person name="Takeyama H."/>
            <person name="Piel J."/>
        </authorList>
    </citation>
    <scope>NUCLEOTIDE SEQUENCE [LARGE SCALE GENOMIC DNA]</scope>
    <source>
        <strain evidence="3">TSY2</strain>
    </source>
</reference>
<gene>
    <name evidence="2" type="ORF">ETSY2_17985</name>
</gene>
<dbReference type="SUPFAM" id="SSF54593">
    <property type="entry name" value="Glyoxalase/Bleomycin resistance protein/Dihydroxybiphenyl dioxygenase"/>
    <property type="match status" value="1"/>
</dbReference>
<dbReference type="InterPro" id="IPR037523">
    <property type="entry name" value="VOC_core"/>
</dbReference>
<dbReference type="Pfam" id="PF13669">
    <property type="entry name" value="Glyoxalase_4"/>
    <property type="match status" value="1"/>
</dbReference>
<dbReference type="PATRIC" id="fig|1429439.4.peg.3048"/>
<evidence type="ECO:0000313" key="3">
    <source>
        <dbReference type="Proteomes" id="UP000019140"/>
    </source>
</evidence>
<protein>
    <recommendedName>
        <fullName evidence="1">VOC domain-containing protein</fullName>
    </recommendedName>
</protein>